<evidence type="ECO:0000259" key="8">
    <source>
        <dbReference type="Pfam" id="PF04024"/>
    </source>
</evidence>
<dbReference type="Proteomes" id="UP000670475">
    <property type="component" value="Unassembled WGS sequence"/>
</dbReference>
<dbReference type="InterPro" id="IPR007168">
    <property type="entry name" value="Phageshock_PspC_N"/>
</dbReference>
<dbReference type="EMBL" id="JAGIQL010000060">
    <property type="protein sequence ID" value="MBP0459063.1"/>
    <property type="molecule type" value="Genomic_DNA"/>
</dbReference>
<evidence type="ECO:0000256" key="1">
    <source>
        <dbReference type="ARBA" id="ARBA00004162"/>
    </source>
</evidence>
<dbReference type="GO" id="GO:0005886">
    <property type="term" value="C:plasma membrane"/>
    <property type="evidence" value="ECO:0007669"/>
    <property type="project" value="UniProtKB-SubCell"/>
</dbReference>
<reference evidence="9" key="1">
    <citation type="submission" date="2021-03" db="EMBL/GenBank/DDBJ databases">
        <title>Whole genome sequence of Streptomyces bomunensis MMS17-BM035.</title>
        <authorList>
            <person name="Lee J.H."/>
        </authorList>
    </citation>
    <scope>NUCLEOTIDE SEQUENCE</scope>
    <source>
        <strain evidence="9">MMS17-BM035</strain>
    </source>
</reference>
<evidence type="ECO:0000256" key="3">
    <source>
        <dbReference type="ARBA" id="ARBA00022692"/>
    </source>
</evidence>
<gene>
    <name evidence="9" type="ORF">JFN87_16350</name>
</gene>
<feature type="region of interest" description="Disordered" evidence="6">
    <location>
        <begin position="1"/>
        <end position="92"/>
    </location>
</feature>
<proteinExistence type="predicted"/>
<feature type="transmembrane region" description="Helical" evidence="7">
    <location>
        <begin position="327"/>
        <end position="348"/>
    </location>
</feature>
<dbReference type="PANTHER" id="PTHR33885">
    <property type="entry name" value="PHAGE SHOCK PROTEIN C"/>
    <property type="match status" value="1"/>
</dbReference>
<dbReference type="AlphaFoldDB" id="A0A940MI95"/>
<feature type="transmembrane region" description="Helical" evidence="7">
    <location>
        <begin position="185"/>
        <end position="202"/>
    </location>
</feature>
<dbReference type="InterPro" id="IPR052027">
    <property type="entry name" value="PspC"/>
</dbReference>
<dbReference type="RefSeq" id="WP_209340807.1">
    <property type="nucleotide sequence ID" value="NZ_JAGIQL010000060.1"/>
</dbReference>
<feature type="transmembrane region" description="Helical" evidence="7">
    <location>
        <begin position="160"/>
        <end position="179"/>
    </location>
</feature>
<feature type="domain" description="Phage shock protein PspC N-terminal" evidence="8">
    <location>
        <begin position="86"/>
        <end position="141"/>
    </location>
</feature>
<keyword evidence="3 7" id="KW-0812">Transmembrane</keyword>
<evidence type="ECO:0000256" key="2">
    <source>
        <dbReference type="ARBA" id="ARBA00022475"/>
    </source>
</evidence>
<feature type="transmembrane region" description="Helical" evidence="7">
    <location>
        <begin position="354"/>
        <end position="377"/>
    </location>
</feature>
<evidence type="ECO:0000313" key="9">
    <source>
        <dbReference type="EMBL" id="MBP0459063.1"/>
    </source>
</evidence>
<evidence type="ECO:0000256" key="7">
    <source>
        <dbReference type="SAM" id="Phobius"/>
    </source>
</evidence>
<evidence type="ECO:0000256" key="6">
    <source>
        <dbReference type="SAM" id="MobiDB-lite"/>
    </source>
</evidence>
<dbReference type="Pfam" id="PF04024">
    <property type="entry name" value="PspC"/>
    <property type="match status" value="1"/>
</dbReference>
<keyword evidence="10" id="KW-1185">Reference proteome</keyword>
<name>A0A940MI95_9ACTN</name>
<evidence type="ECO:0000256" key="5">
    <source>
        <dbReference type="ARBA" id="ARBA00023136"/>
    </source>
</evidence>
<keyword evidence="4 7" id="KW-1133">Transmembrane helix</keyword>
<feature type="compositionally biased region" description="Gly residues" evidence="6">
    <location>
        <begin position="33"/>
        <end position="76"/>
    </location>
</feature>
<evidence type="ECO:0000256" key="4">
    <source>
        <dbReference type="ARBA" id="ARBA00022989"/>
    </source>
</evidence>
<comment type="subcellular location">
    <subcellularLocation>
        <location evidence="1">Cell membrane</location>
        <topology evidence="1">Single-pass membrane protein</topology>
    </subcellularLocation>
</comment>
<sequence length="540" mass="54613">MTSPPEHSGHEGQAGGPPPGREPRGQEPSGPGRSPGDGPGRSPGSGPGLSSGGGPGLSAGDGPGLSPGSGSGAHLGKGGDAEGRGPLSRSPRQKVVAGVCGGLGRYADVDPVIFRIVIGVLSVAGGLGMIFYGFAWLLIPLEGEDENEGRKMLSGRVDGAALIAVLLALVGCGLFLSMLGNGGTLSFATMLTCAVVASAVWSKHRRTRPGAGRLFDAHAAQAVPDAPPETKAPPVPGSPSWWRDPIVKDGNTGHYGTTYLWGPEEALRPTRRGATRWKGARRRAVREAPAYGYEAEEAAPGATGVRGLPDLSDVPGLSDAPRGAVDIGGLVFVLALVAGGLGAGLSWHTHPLGLSLQIGFAAALAVLGLGLAVSAFLGRTGFGTIFLTVVTTLLLAGATVLPADMTTRWTQHTWHPTTAAAVDGSYRLGSGVGTLDLTGLRVPAGETVRTSARVGGGRLEVRVPDGVALDIRAKTGVGEIRLPGDTGARGGAAELSPNHSVHRTFPARPGARKAPGPVPGRIALTLDVGLGQVEVTRAAS</sequence>
<dbReference type="PANTHER" id="PTHR33885:SF3">
    <property type="entry name" value="PHAGE SHOCK PROTEIN C"/>
    <property type="match status" value="1"/>
</dbReference>
<organism evidence="9 10">
    <name type="scientific">Streptomyces montanisoli</name>
    <dbReference type="NCBI Taxonomy" id="2798581"/>
    <lineage>
        <taxon>Bacteria</taxon>
        <taxon>Bacillati</taxon>
        <taxon>Actinomycetota</taxon>
        <taxon>Actinomycetes</taxon>
        <taxon>Kitasatosporales</taxon>
        <taxon>Streptomycetaceae</taxon>
        <taxon>Streptomyces</taxon>
    </lineage>
</organism>
<feature type="compositionally biased region" description="Pro residues" evidence="6">
    <location>
        <begin position="225"/>
        <end position="237"/>
    </location>
</feature>
<evidence type="ECO:0000313" key="10">
    <source>
        <dbReference type="Proteomes" id="UP000670475"/>
    </source>
</evidence>
<keyword evidence="2" id="KW-1003">Cell membrane</keyword>
<feature type="transmembrane region" description="Helical" evidence="7">
    <location>
        <begin position="112"/>
        <end position="139"/>
    </location>
</feature>
<protein>
    <submittedName>
        <fullName evidence="9">PspC domain-containing protein</fullName>
    </submittedName>
</protein>
<feature type="transmembrane region" description="Helical" evidence="7">
    <location>
        <begin position="384"/>
        <end position="403"/>
    </location>
</feature>
<accession>A0A940MI95</accession>
<feature type="region of interest" description="Disordered" evidence="6">
    <location>
        <begin position="223"/>
        <end position="243"/>
    </location>
</feature>
<keyword evidence="5 7" id="KW-0472">Membrane</keyword>
<comment type="caution">
    <text evidence="9">The sequence shown here is derived from an EMBL/GenBank/DDBJ whole genome shotgun (WGS) entry which is preliminary data.</text>
</comment>